<sequence>MATTRKDSDQESLCWYDDQVSFMPEFDPPRRIPPPFPSYHHNYNCKQELELQYSFPNDHGFLQLPNLESPKVQQSTSSIVPYGNNLQEDQNMQENDQVTDWRVLDKFVASQLSQDIDGNNPDEASESMRINGSSSSTTNSQVDMWK</sequence>
<dbReference type="STRING" id="429701.A0A2G9G1F4"/>
<accession>A0A2G9G1F4</accession>
<dbReference type="OrthoDB" id="1919458at2759"/>
<dbReference type="EMBL" id="NKXS01007772">
    <property type="protein sequence ID" value="PIM99148.1"/>
    <property type="molecule type" value="Genomic_DNA"/>
</dbReference>
<proteinExistence type="predicted"/>
<feature type="region of interest" description="Disordered" evidence="1">
    <location>
        <begin position="112"/>
        <end position="146"/>
    </location>
</feature>
<name>A0A2G9G1F4_9LAMI</name>
<evidence type="ECO:0000313" key="3">
    <source>
        <dbReference type="Proteomes" id="UP000231279"/>
    </source>
</evidence>
<keyword evidence="3" id="KW-1185">Reference proteome</keyword>
<protein>
    <recommendedName>
        <fullName evidence="4">NAC domain-containing protein</fullName>
    </recommendedName>
</protein>
<dbReference type="Proteomes" id="UP000231279">
    <property type="component" value="Unassembled WGS sequence"/>
</dbReference>
<evidence type="ECO:0008006" key="4">
    <source>
        <dbReference type="Google" id="ProtNLM"/>
    </source>
</evidence>
<organism evidence="2 3">
    <name type="scientific">Handroanthus impetiginosus</name>
    <dbReference type="NCBI Taxonomy" id="429701"/>
    <lineage>
        <taxon>Eukaryota</taxon>
        <taxon>Viridiplantae</taxon>
        <taxon>Streptophyta</taxon>
        <taxon>Embryophyta</taxon>
        <taxon>Tracheophyta</taxon>
        <taxon>Spermatophyta</taxon>
        <taxon>Magnoliopsida</taxon>
        <taxon>eudicotyledons</taxon>
        <taxon>Gunneridae</taxon>
        <taxon>Pentapetalae</taxon>
        <taxon>asterids</taxon>
        <taxon>lamiids</taxon>
        <taxon>Lamiales</taxon>
        <taxon>Bignoniaceae</taxon>
        <taxon>Crescentiina</taxon>
        <taxon>Tabebuia alliance</taxon>
        <taxon>Handroanthus</taxon>
    </lineage>
</organism>
<dbReference type="AlphaFoldDB" id="A0A2G9G1F4"/>
<gene>
    <name evidence="2" type="ORF">CDL12_28359</name>
</gene>
<reference evidence="3" key="1">
    <citation type="journal article" date="2018" name="Gigascience">
        <title>Genome assembly of the Pink Ipe (Handroanthus impetiginosus, Bignoniaceae), a highly valued, ecologically keystone Neotropical timber forest tree.</title>
        <authorList>
            <person name="Silva-Junior O.B."/>
            <person name="Grattapaglia D."/>
            <person name="Novaes E."/>
            <person name="Collevatti R.G."/>
        </authorList>
    </citation>
    <scope>NUCLEOTIDE SEQUENCE [LARGE SCALE GENOMIC DNA]</scope>
    <source>
        <strain evidence="3">cv. UFG-1</strain>
    </source>
</reference>
<evidence type="ECO:0000313" key="2">
    <source>
        <dbReference type="EMBL" id="PIM99148.1"/>
    </source>
</evidence>
<feature type="compositionally biased region" description="Polar residues" evidence="1">
    <location>
        <begin position="128"/>
        <end position="146"/>
    </location>
</feature>
<comment type="caution">
    <text evidence="2">The sequence shown here is derived from an EMBL/GenBank/DDBJ whole genome shotgun (WGS) entry which is preliminary data.</text>
</comment>
<evidence type="ECO:0000256" key="1">
    <source>
        <dbReference type="SAM" id="MobiDB-lite"/>
    </source>
</evidence>